<keyword evidence="3" id="KW-0804">Transcription</keyword>
<dbReference type="PANTHER" id="PTHR44846:SF17">
    <property type="entry name" value="GNTR-FAMILY TRANSCRIPTIONAL REGULATOR"/>
    <property type="match status" value="1"/>
</dbReference>
<dbReference type="InterPro" id="IPR028978">
    <property type="entry name" value="Chorismate_lyase_/UTRA_dom_sf"/>
</dbReference>
<dbReference type="Proteomes" id="UP000008495">
    <property type="component" value="Unassembled WGS sequence"/>
</dbReference>
<evidence type="ECO:0000256" key="3">
    <source>
        <dbReference type="ARBA" id="ARBA00023163"/>
    </source>
</evidence>
<organism evidence="5 6">
    <name type="scientific">Austwickia chelonae NBRC 105200</name>
    <dbReference type="NCBI Taxonomy" id="1184607"/>
    <lineage>
        <taxon>Bacteria</taxon>
        <taxon>Bacillati</taxon>
        <taxon>Actinomycetota</taxon>
        <taxon>Actinomycetes</taxon>
        <taxon>Micrococcales</taxon>
        <taxon>Dermatophilaceae</taxon>
        <taxon>Austwickia</taxon>
    </lineage>
</organism>
<dbReference type="Gene3D" id="1.10.10.10">
    <property type="entry name" value="Winged helix-like DNA-binding domain superfamily/Winged helix DNA-binding domain"/>
    <property type="match status" value="1"/>
</dbReference>
<dbReference type="EMBL" id="BAGZ01000004">
    <property type="protein sequence ID" value="GAB76999.1"/>
    <property type="molecule type" value="Genomic_DNA"/>
</dbReference>
<dbReference type="GO" id="GO:0045892">
    <property type="term" value="P:negative regulation of DNA-templated transcription"/>
    <property type="evidence" value="ECO:0007669"/>
    <property type="project" value="TreeGrafter"/>
</dbReference>
<dbReference type="Gene3D" id="3.40.1410.10">
    <property type="entry name" value="Chorismate lyase-like"/>
    <property type="match status" value="1"/>
</dbReference>
<dbReference type="SUPFAM" id="SSF64288">
    <property type="entry name" value="Chorismate lyase-like"/>
    <property type="match status" value="1"/>
</dbReference>
<dbReference type="InterPro" id="IPR050679">
    <property type="entry name" value="Bact_HTH_transcr_reg"/>
</dbReference>
<dbReference type="eggNOG" id="COG2188">
    <property type="taxonomic scope" value="Bacteria"/>
</dbReference>
<evidence type="ECO:0000259" key="4">
    <source>
        <dbReference type="PROSITE" id="PS50949"/>
    </source>
</evidence>
<dbReference type="InterPro" id="IPR011663">
    <property type="entry name" value="UTRA"/>
</dbReference>
<reference evidence="5 6" key="1">
    <citation type="submission" date="2012-08" db="EMBL/GenBank/DDBJ databases">
        <title>Whole genome shotgun sequence of Austwickia chelonae NBRC 105200.</title>
        <authorList>
            <person name="Yoshida I."/>
            <person name="Hosoyama A."/>
            <person name="Tsuchikane K."/>
            <person name="Katsumata H."/>
            <person name="Ando Y."/>
            <person name="Ohji S."/>
            <person name="Hamada M."/>
            <person name="Tamura T."/>
            <person name="Yamazoe A."/>
            <person name="Yamazaki S."/>
            <person name="Fujita N."/>
        </authorList>
    </citation>
    <scope>NUCLEOTIDE SEQUENCE [LARGE SCALE GENOMIC DNA]</scope>
    <source>
        <strain evidence="5 6">NBRC 105200</strain>
    </source>
</reference>
<feature type="domain" description="HTH gntR-type" evidence="4">
    <location>
        <begin position="1"/>
        <end position="37"/>
    </location>
</feature>
<dbReference type="InterPro" id="IPR036388">
    <property type="entry name" value="WH-like_DNA-bd_sf"/>
</dbReference>
<keyword evidence="2" id="KW-0238">DNA-binding</keyword>
<dbReference type="Pfam" id="PF07702">
    <property type="entry name" value="UTRA"/>
    <property type="match status" value="1"/>
</dbReference>
<gene>
    <name evidence="5" type="ORF">AUCHE_04_00400</name>
</gene>
<name>K6VJY1_9MICO</name>
<dbReference type="InterPro" id="IPR000524">
    <property type="entry name" value="Tscrpt_reg_HTH_GntR"/>
</dbReference>
<keyword evidence="1" id="KW-0805">Transcription regulation</keyword>
<dbReference type="OrthoDB" id="4135664at2"/>
<dbReference type="PROSITE" id="PS50949">
    <property type="entry name" value="HTH_GNTR"/>
    <property type="match status" value="1"/>
</dbReference>
<protein>
    <submittedName>
        <fullName evidence="5">Putative GntR family transcriptional regulator</fullName>
    </submittedName>
</protein>
<dbReference type="SMART" id="SM00866">
    <property type="entry name" value="UTRA"/>
    <property type="match status" value="1"/>
</dbReference>
<dbReference type="PANTHER" id="PTHR44846">
    <property type="entry name" value="MANNOSYL-D-GLYCERATE TRANSPORT/METABOLISM SYSTEM REPRESSOR MNGR-RELATED"/>
    <property type="match status" value="1"/>
</dbReference>
<proteinExistence type="predicted"/>
<dbReference type="GO" id="GO:0003677">
    <property type="term" value="F:DNA binding"/>
    <property type="evidence" value="ECO:0007669"/>
    <property type="project" value="UniProtKB-KW"/>
</dbReference>
<keyword evidence="6" id="KW-1185">Reference proteome</keyword>
<dbReference type="RefSeq" id="WP_006501750.1">
    <property type="nucleotide sequence ID" value="NZ_BAGZ01000004.1"/>
</dbReference>
<evidence type="ECO:0000256" key="2">
    <source>
        <dbReference type="ARBA" id="ARBA00023125"/>
    </source>
</evidence>
<dbReference type="STRING" id="100225.SAMN05421595_2136"/>
<comment type="caution">
    <text evidence="5">The sequence shown here is derived from an EMBL/GenBank/DDBJ whole genome shotgun (WGS) entry which is preliminary data.</text>
</comment>
<sequence>MAEHGVARMTARAALASLRDEGLTTTRRGVGVFVRTARPIVRNAIGGAKFRQLSAGRAAHDTGDYAQDLGQKVLEARKGEVPSRGAAGLLSLDPGDTVTVRSRLYFRDDRPAMLVTSYLPDRVTSATRLAQVDFDRSIYAELIMSGYGPAQFREDLTAAMPTPDEVSTLQMEPGTLVIRITRTSRYDKGTSVEVAYLTLDAAKFTARYDFSA</sequence>
<accession>K6VJY1</accession>
<dbReference type="AlphaFoldDB" id="K6VJY1"/>
<dbReference type="GO" id="GO:0003700">
    <property type="term" value="F:DNA-binding transcription factor activity"/>
    <property type="evidence" value="ECO:0007669"/>
    <property type="project" value="InterPro"/>
</dbReference>
<evidence type="ECO:0000313" key="5">
    <source>
        <dbReference type="EMBL" id="GAB76999.1"/>
    </source>
</evidence>
<evidence type="ECO:0000313" key="6">
    <source>
        <dbReference type="Proteomes" id="UP000008495"/>
    </source>
</evidence>
<evidence type="ECO:0000256" key="1">
    <source>
        <dbReference type="ARBA" id="ARBA00023015"/>
    </source>
</evidence>